<protein>
    <submittedName>
        <fullName evidence="2">Endonuclease-reverse transcriptase</fullName>
    </submittedName>
</protein>
<dbReference type="GO" id="GO:0003964">
    <property type="term" value="F:RNA-directed DNA polymerase activity"/>
    <property type="evidence" value="ECO:0007669"/>
    <property type="project" value="UniProtKB-KW"/>
</dbReference>
<keyword evidence="2" id="KW-0548">Nucleotidyltransferase</keyword>
<feature type="non-terminal residue" evidence="2">
    <location>
        <position position="1"/>
    </location>
</feature>
<reference evidence="2" key="2">
    <citation type="journal article" date="2017" name="J. Med. Entomol.">
        <title>Transcriptome Analysis of the Triatoma infestans (Hemiptera: Reduviidae) Integument.</title>
        <authorList>
            <person name="Calderon-Fernandez G.M."/>
            <person name="Moriconi D.E."/>
            <person name="Dulbecco A.B."/>
            <person name="Juarez M.P."/>
        </authorList>
    </citation>
    <scope>NUCLEOTIDE SEQUENCE</scope>
    <source>
        <strain evidence="2">Int1</strain>
        <tissue evidence="2">Integument</tissue>
    </source>
</reference>
<keyword evidence="2" id="KW-0695">RNA-directed DNA polymerase</keyword>
<feature type="compositionally biased region" description="Basic and acidic residues" evidence="1">
    <location>
        <begin position="74"/>
        <end position="109"/>
    </location>
</feature>
<evidence type="ECO:0000256" key="1">
    <source>
        <dbReference type="SAM" id="MobiDB-lite"/>
    </source>
</evidence>
<dbReference type="GO" id="GO:0004519">
    <property type="term" value="F:endonuclease activity"/>
    <property type="evidence" value="ECO:0007669"/>
    <property type="project" value="UniProtKB-KW"/>
</dbReference>
<keyword evidence="2" id="KW-0808">Transferase</keyword>
<reference evidence="2" key="1">
    <citation type="submission" date="2016-04" db="EMBL/GenBank/DDBJ databases">
        <authorList>
            <person name="Calderon-Fernandez G.M.Sr."/>
        </authorList>
    </citation>
    <scope>NUCLEOTIDE SEQUENCE</scope>
    <source>
        <strain evidence="2">Int1</strain>
        <tissue evidence="2">Integument</tissue>
    </source>
</reference>
<feature type="region of interest" description="Disordered" evidence="1">
    <location>
        <begin position="74"/>
        <end position="124"/>
    </location>
</feature>
<keyword evidence="2" id="KW-0378">Hydrolase</keyword>
<keyword evidence="2" id="KW-0540">Nuclease</keyword>
<dbReference type="AlphaFoldDB" id="A0A170WM43"/>
<accession>A0A170WM43</accession>
<name>A0A170WM43_TRIIF</name>
<evidence type="ECO:0000313" key="2">
    <source>
        <dbReference type="EMBL" id="JAR97888.1"/>
    </source>
</evidence>
<organism evidence="2">
    <name type="scientific">Triatoma infestans</name>
    <name type="common">Assassin bug</name>
    <dbReference type="NCBI Taxonomy" id="30076"/>
    <lineage>
        <taxon>Eukaryota</taxon>
        <taxon>Metazoa</taxon>
        <taxon>Ecdysozoa</taxon>
        <taxon>Arthropoda</taxon>
        <taxon>Hexapoda</taxon>
        <taxon>Insecta</taxon>
        <taxon>Pterygota</taxon>
        <taxon>Neoptera</taxon>
        <taxon>Paraneoptera</taxon>
        <taxon>Hemiptera</taxon>
        <taxon>Heteroptera</taxon>
        <taxon>Panheteroptera</taxon>
        <taxon>Cimicomorpha</taxon>
        <taxon>Reduviidae</taxon>
        <taxon>Triatominae</taxon>
        <taxon>Triatoma</taxon>
    </lineage>
</organism>
<dbReference type="EMBL" id="GEMB01005432">
    <property type="protein sequence ID" value="JAR97888.1"/>
    <property type="molecule type" value="Transcribed_RNA"/>
</dbReference>
<sequence>TNYCRFYNLEKEIRYLTKKENLRDTNIYLTEDFPPKILQIRRNLKDELKKARDEGKFAVIKYDKLIIIDKKMNSKKRELSESPEKGKRGNSERLPLDKKNKITDMKRQNSIENFLSGEAPLTQP</sequence>
<keyword evidence="2" id="KW-0255">Endonuclease</keyword>
<proteinExistence type="predicted"/>